<evidence type="ECO:0000256" key="14">
    <source>
        <dbReference type="ARBA" id="ARBA00026104"/>
    </source>
</evidence>
<comment type="cofactor">
    <cofactor evidence="1">
        <name>Ca(2+)</name>
        <dbReference type="ChEBI" id="CHEBI:29108"/>
    </cofactor>
</comment>
<keyword evidence="6" id="KW-0479">Metal-binding</keyword>
<dbReference type="GO" id="GO:0046872">
    <property type="term" value="F:metal ion binding"/>
    <property type="evidence" value="ECO:0007669"/>
    <property type="project" value="UniProtKB-KW"/>
</dbReference>
<evidence type="ECO:0000256" key="5">
    <source>
        <dbReference type="ARBA" id="ARBA00022692"/>
    </source>
</evidence>
<keyword evidence="5 15" id="KW-0812">Transmembrane</keyword>
<keyword evidence="12 15" id="KW-0472">Membrane</keyword>
<feature type="domain" description="Fungal lipase-type" evidence="16">
    <location>
        <begin position="359"/>
        <end position="486"/>
    </location>
</feature>
<dbReference type="EMBL" id="JAFNEN010000153">
    <property type="protein sequence ID" value="KAG8191755.1"/>
    <property type="molecule type" value="Genomic_DNA"/>
</dbReference>
<keyword evidence="8" id="KW-0106">Calcium</keyword>
<dbReference type="Pfam" id="PF01764">
    <property type="entry name" value="Lipase_3"/>
    <property type="match status" value="1"/>
</dbReference>
<comment type="catalytic activity">
    <reaction evidence="13">
        <text>a 1,2-diacyl-sn-glycerol + H2O = a 2-acylglycerol + a fatty acid + H(+)</text>
        <dbReference type="Rhea" id="RHEA:33275"/>
        <dbReference type="ChEBI" id="CHEBI:15377"/>
        <dbReference type="ChEBI" id="CHEBI:15378"/>
        <dbReference type="ChEBI" id="CHEBI:17389"/>
        <dbReference type="ChEBI" id="CHEBI:17815"/>
        <dbReference type="ChEBI" id="CHEBI:28868"/>
        <dbReference type="EC" id="3.1.1.116"/>
    </reaction>
    <physiologicalReaction direction="left-to-right" evidence="13">
        <dbReference type="Rhea" id="RHEA:33276"/>
    </physiologicalReaction>
</comment>
<dbReference type="AlphaFoldDB" id="A0AAV6V4U7"/>
<accession>A0AAV6V4U7</accession>
<keyword evidence="11" id="KW-0443">Lipid metabolism</keyword>
<reference evidence="17 18" key="1">
    <citation type="journal article" date="2022" name="Nat. Ecol. Evol.">
        <title>A masculinizing supergene underlies an exaggerated male reproductive morph in a spider.</title>
        <authorList>
            <person name="Hendrickx F."/>
            <person name="De Corte Z."/>
            <person name="Sonet G."/>
            <person name="Van Belleghem S.M."/>
            <person name="Kostlbacher S."/>
            <person name="Vangestel C."/>
        </authorList>
    </citation>
    <scope>NUCLEOTIDE SEQUENCE [LARGE SCALE GENOMIC DNA]</scope>
    <source>
        <strain evidence="17">W744_W776</strain>
    </source>
</reference>
<evidence type="ECO:0000256" key="13">
    <source>
        <dbReference type="ARBA" id="ARBA00024531"/>
    </source>
</evidence>
<dbReference type="Gene3D" id="3.40.50.1820">
    <property type="entry name" value="alpha/beta hydrolase"/>
    <property type="match status" value="1"/>
</dbReference>
<keyword evidence="9" id="KW-0442">Lipid degradation</keyword>
<protein>
    <recommendedName>
        <fullName evidence="14">sn-1-specific diacylglycerol lipase</fullName>
        <ecNumber evidence="14">3.1.1.116</ecNumber>
    </recommendedName>
</protein>
<feature type="transmembrane region" description="Helical" evidence="15">
    <location>
        <begin position="95"/>
        <end position="114"/>
    </location>
</feature>
<dbReference type="GO" id="GO:0016042">
    <property type="term" value="P:lipid catabolic process"/>
    <property type="evidence" value="ECO:0007669"/>
    <property type="project" value="UniProtKB-KW"/>
</dbReference>
<keyword evidence="18" id="KW-1185">Reference proteome</keyword>
<gene>
    <name evidence="17" type="ORF">JTE90_008818</name>
</gene>
<dbReference type="InterPro" id="IPR029058">
    <property type="entry name" value="AB_hydrolase_fold"/>
</dbReference>
<evidence type="ECO:0000256" key="7">
    <source>
        <dbReference type="ARBA" id="ARBA00022801"/>
    </source>
</evidence>
<evidence type="ECO:0000256" key="15">
    <source>
        <dbReference type="SAM" id="Phobius"/>
    </source>
</evidence>
<comment type="caution">
    <text evidence="17">The sequence shown here is derived from an EMBL/GenBank/DDBJ whole genome shotgun (WGS) entry which is preliminary data.</text>
</comment>
<feature type="transmembrane region" description="Helical" evidence="15">
    <location>
        <begin position="50"/>
        <end position="75"/>
    </location>
</feature>
<evidence type="ECO:0000256" key="10">
    <source>
        <dbReference type="ARBA" id="ARBA00022989"/>
    </source>
</evidence>
<evidence type="ECO:0000256" key="9">
    <source>
        <dbReference type="ARBA" id="ARBA00022963"/>
    </source>
</evidence>
<evidence type="ECO:0000256" key="11">
    <source>
        <dbReference type="ARBA" id="ARBA00023098"/>
    </source>
</evidence>
<dbReference type="Proteomes" id="UP000827092">
    <property type="component" value="Unassembled WGS sequence"/>
</dbReference>
<evidence type="ECO:0000256" key="3">
    <source>
        <dbReference type="ARBA" id="ARBA00022475"/>
    </source>
</evidence>
<evidence type="ECO:0000256" key="4">
    <source>
        <dbReference type="ARBA" id="ARBA00022553"/>
    </source>
</evidence>
<evidence type="ECO:0000256" key="8">
    <source>
        <dbReference type="ARBA" id="ARBA00022837"/>
    </source>
</evidence>
<evidence type="ECO:0000259" key="16">
    <source>
        <dbReference type="Pfam" id="PF01764"/>
    </source>
</evidence>
<evidence type="ECO:0000256" key="2">
    <source>
        <dbReference type="ARBA" id="ARBA00004651"/>
    </source>
</evidence>
<evidence type="ECO:0000313" key="18">
    <source>
        <dbReference type="Proteomes" id="UP000827092"/>
    </source>
</evidence>
<keyword evidence="10 15" id="KW-1133">Transmembrane helix</keyword>
<comment type="subcellular location">
    <subcellularLocation>
        <location evidence="2">Cell membrane</location>
        <topology evidence="2">Multi-pass membrane protein</topology>
    </subcellularLocation>
</comment>
<evidence type="ECO:0000313" key="17">
    <source>
        <dbReference type="EMBL" id="KAG8191755.1"/>
    </source>
</evidence>
<dbReference type="PANTHER" id="PTHR45792">
    <property type="entry name" value="DIACYLGLYCEROL LIPASE HOMOLOG-RELATED"/>
    <property type="match status" value="1"/>
</dbReference>
<dbReference type="PANTHER" id="PTHR45792:SF8">
    <property type="entry name" value="DIACYLGLYCEROL LIPASE-ALPHA"/>
    <property type="match status" value="1"/>
</dbReference>
<proteinExistence type="predicted"/>
<name>A0AAV6V4U7_9ARAC</name>
<dbReference type="EC" id="3.1.1.116" evidence="14"/>
<dbReference type="InterPro" id="IPR052214">
    <property type="entry name" value="DAG_Lipase-Related"/>
</dbReference>
<keyword evidence="4" id="KW-0597">Phosphoprotein</keyword>
<dbReference type="SUPFAM" id="SSF53474">
    <property type="entry name" value="alpha/beta-Hydrolases"/>
    <property type="match status" value="1"/>
</dbReference>
<dbReference type="GO" id="GO:0016298">
    <property type="term" value="F:lipase activity"/>
    <property type="evidence" value="ECO:0007669"/>
    <property type="project" value="TreeGrafter"/>
</dbReference>
<dbReference type="InterPro" id="IPR002921">
    <property type="entry name" value="Fungal_lipase-type"/>
</dbReference>
<evidence type="ECO:0000256" key="12">
    <source>
        <dbReference type="ARBA" id="ARBA00023136"/>
    </source>
</evidence>
<evidence type="ECO:0000256" key="6">
    <source>
        <dbReference type="ARBA" id="ARBA00022723"/>
    </source>
</evidence>
<evidence type="ECO:0000256" key="1">
    <source>
        <dbReference type="ARBA" id="ARBA00001913"/>
    </source>
</evidence>
<sequence>MPALHFLRRKWLIACDDFVIPGFLDTLIRFSLCAYAIIKNLFPLSCDKSQIYIYSIYGLGGYLFLTSCLSLCVVLTSARGSVLEVEKRRFLSKILYARLFFLFCDIGVALYGMWHILKEEICLDRVFFVKFTTVFAWIYVMIIFGGIMICFDSLGSTNYWNVEANSNALNFFKKAQYIWKMRLKLFCCCADPSSENDLIYVEVSTFMASFLNGIDLVPTDILAGIITLSQKHVLERKKHMLVHLPQSIQLLEETPVSDWMAPENALYFLRIAKSTYGWMVFYKTLRPWKLCVLAPHARCCTNRPPIGDIHDNCLHLNYSAIRKLSGFHPSDILHMSFSHNGTHEPAFYVAVSHPRKTLVVAVRGTMSFSDLMTDIDAGHQDFPNMGFRCHRGALLSAMFVQKRLQETGVLQNFFAENPTYTLALTGHSLGGSVAALLSLLLRPTYPNLQCYAFGPLAAISAPGIQIMLPGVMSVVVGEDMAPRLSAKSCIEMREQLMESLRECRQPKFKILIEAFWYHTRMLLKVQPSKRTQEVHENNMCVVEEVNANQPSKPVSSEDRRLYAPGRILYFERNNWSNPYWLTGLNLQSIIVNPDMISDHQPHKIQDVLETYLTPREEVSHL</sequence>
<keyword evidence="3" id="KW-1003">Cell membrane</keyword>
<keyword evidence="7" id="KW-0378">Hydrolase</keyword>
<dbReference type="CDD" id="cd00519">
    <property type="entry name" value="Lipase_3"/>
    <property type="match status" value="1"/>
</dbReference>
<feature type="transmembrane region" description="Helical" evidence="15">
    <location>
        <begin position="134"/>
        <end position="151"/>
    </location>
</feature>
<dbReference type="GO" id="GO:0005886">
    <property type="term" value="C:plasma membrane"/>
    <property type="evidence" value="ECO:0007669"/>
    <property type="project" value="UniProtKB-SubCell"/>
</dbReference>
<organism evidence="17 18">
    <name type="scientific">Oedothorax gibbosus</name>
    <dbReference type="NCBI Taxonomy" id="931172"/>
    <lineage>
        <taxon>Eukaryota</taxon>
        <taxon>Metazoa</taxon>
        <taxon>Ecdysozoa</taxon>
        <taxon>Arthropoda</taxon>
        <taxon>Chelicerata</taxon>
        <taxon>Arachnida</taxon>
        <taxon>Araneae</taxon>
        <taxon>Araneomorphae</taxon>
        <taxon>Entelegynae</taxon>
        <taxon>Araneoidea</taxon>
        <taxon>Linyphiidae</taxon>
        <taxon>Erigoninae</taxon>
        <taxon>Oedothorax</taxon>
    </lineage>
</organism>